<feature type="region of interest" description="Disordered" evidence="1">
    <location>
        <begin position="229"/>
        <end position="253"/>
    </location>
</feature>
<sequence>MGVPGAKKARKRCKRSYQVKRDQRPILYSQYFGNSAQQYLPCVSFRIDSRDTCQPNIHVVVRPSIGEPYISTVEEILTQAGGAADPSGVLVCRWRRVDKVNAYDMLSIEAMDFWSLVPPTDVVCLANTQHDCTGCHCDATGRENIMQEGVVTDQARTVIKHKDPLEQCVLNTASMQDAHHLQQFQVPSLPFSEEQTLCNSTIALWVLHSTWARQTAVVRAAACSPIAENSQLPSTSAADSSNPPNVTPSSRSSAGRFINAQAPQCLDASSPSELDTLSLIVGMWQGDPSTSAPSGVHISRPVSHRVQSLRGEAPPKRRRPG</sequence>
<organism evidence="2 3">
    <name type="scientific">Coprinellus micaceus</name>
    <name type="common">Glistening ink-cap mushroom</name>
    <name type="synonym">Coprinus micaceus</name>
    <dbReference type="NCBI Taxonomy" id="71717"/>
    <lineage>
        <taxon>Eukaryota</taxon>
        <taxon>Fungi</taxon>
        <taxon>Dikarya</taxon>
        <taxon>Basidiomycota</taxon>
        <taxon>Agaricomycotina</taxon>
        <taxon>Agaricomycetes</taxon>
        <taxon>Agaricomycetidae</taxon>
        <taxon>Agaricales</taxon>
        <taxon>Agaricineae</taxon>
        <taxon>Psathyrellaceae</taxon>
        <taxon>Coprinellus</taxon>
    </lineage>
</organism>
<reference evidence="2 3" key="1">
    <citation type="journal article" date="2019" name="Nat. Ecol. Evol.">
        <title>Megaphylogeny resolves global patterns of mushroom evolution.</title>
        <authorList>
            <person name="Varga T."/>
            <person name="Krizsan K."/>
            <person name="Foldi C."/>
            <person name="Dima B."/>
            <person name="Sanchez-Garcia M."/>
            <person name="Sanchez-Ramirez S."/>
            <person name="Szollosi G.J."/>
            <person name="Szarkandi J.G."/>
            <person name="Papp V."/>
            <person name="Albert L."/>
            <person name="Andreopoulos W."/>
            <person name="Angelini C."/>
            <person name="Antonin V."/>
            <person name="Barry K.W."/>
            <person name="Bougher N.L."/>
            <person name="Buchanan P."/>
            <person name="Buyck B."/>
            <person name="Bense V."/>
            <person name="Catcheside P."/>
            <person name="Chovatia M."/>
            <person name="Cooper J."/>
            <person name="Damon W."/>
            <person name="Desjardin D."/>
            <person name="Finy P."/>
            <person name="Geml J."/>
            <person name="Haridas S."/>
            <person name="Hughes K."/>
            <person name="Justo A."/>
            <person name="Karasinski D."/>
            <person name="Kautmanova I."/>
            <person name="Kiss B."/>
            <person name="Kocsube S."/>
            <person name="Kotiranta H."/>
            <person name="LaButti K.M."/>
            <person name="Lechner B.E."/>
            <person name="Liimatainen K."/>
            <person name="Lipzen A."/>
            <person name="Lukacs Z."/>
            <person name="Mihaltcheva S."/>
            <person name="Morgado L.N."/>
            <person name="Niskanen T."/>
            <person name="Noordeloos M.E."/>
            <person name="Ohm R.A."/>
            <person name="Ortiz-Santana B."/>
            <person name="Ovrebo C."/>
            <person name="Racz N."/>
            <person name="Riley R."/>
            <person name="Savchenko A."/>
            <person name="Shiryaev A."/>
            <person name="Soop K."/>
            <person name="Spirin V."/>
            <person name="Szebenyi C."/>
            <person name="Tomsovsky M."/>
            <person name="Tulloss R.E."/>
            <person name="Uehling J."/>
            <person name="Grigoriev I.V."/>
            <person name="Vagvolgyi C."/>
            <person name="Papp T."/>
            <person name="Martin F.M."/>
            <person name="Miettinen O."/>
            <person name="Hibbett D.S."/>
            <person name="Nagy L.G."/>
        </authorList>
    </citation>
    <scope>NUCLEOTIDE SEQUENCE [LARGE SCALE GENOMIC DNA]</scope>
    <source>
        <strain evidence="2 3">FP101781</strain>
    </source>
</reference>
<evidence type="ECO:0000313" key="2">
    <source>
        <dbReference type="EMBL" id="TEB29589.1"/>
    </source>
</evidence>
<keyword evidence="3" id="KW-1185">Reference proteome</keyword>
<gene>
    <name evidence="2" type="ORF">FA13DRAFT_1710854</name>
</gene>
<dbReference type="Proteomes" id="UP000298030">
    <property type="component" value="Unassembled WGS sequence"/>
</dbReference>
<evidence type="ECO:0000256" key="1">
    <source>
        <dbReference type="SAM" id="MobiDB-lite"/>
    </source>
</evidence>
<dbReference type="OrthoDB" id="3264327at2759"/>
<proteinExistence type="predicted"/>
<accession>A0A4Y7T7Q5</accession>
<comment type="caution">
    <text evidence="2">The sequence shown here is derived from an EMBL/GenBank/DDBJ whole genome shotgun (WGS) entry which is preliminary data.</text>
</comment>
<feature type="region of interest" description="Disordered" evidence="1">
    <location>
        <begin position="284"/>
        <end position="321"/>
    </location>
</feature>
<evidence type="ECO:0000313" key="3">
    <source>
        <dbReference type="Proteomes" id="UP000298030"/>
    </source>
</evidence>
<name>A0A4Y7T7Q5_COPMI</name>
<dbReference type="EMBL" id="QPFP01000026">
    <property type="protein sequence ID" value="TEB29589.1"/>
    <property type="molecule type" value="Genomic_DNA"/>
</dbReference>
<protein>
    <submittedName>
        <fullName evidence="2">Uncharacterized protein</fullName>
    </submittedName>
</protein>
<dbReference type="AlphaFoldDB" id="A0A4Y7T7Q5"/>
<dbReference type="STRING" id="71717.A0A4Y7T7Q5"/>